<dbReference type="InterPro" id="IPR006311">
    <property type="entry name" value="TAT_signal"/>
</dbReference>
<dbReference type="STRING" id="874156.GCA_001021555_02650"/>
<evidence type="ECO:0000313" key="3">
    <source>
        <dbReference type="Proteomes" id="UP000053455"/>
    </source>
</evidence>
<dbReference type="AlphaFoldDB" id="A0A0H0XL23"/>
<accession>A0A0H0XL23</accession>
<name>A0A0H0XL23_9SPHN</name>
<protein>
    <submittedName>
        <fullName evidence="2">Uncharacterized protein</fullName>
    </submittedName>
</protein>
<keyword evidence="1" id="KW-0732">Signal</keyword>
<proteinExistence type="predicted"/>
<evidence type="ECO:0000313" key="2">
    <source>
        <dbReference type="EMBL" id="KLI63044.1"/>
    </source>
</evidence>
<dbReference type="EMBL" id="LBHU01000004">
    <property type="protein sequence ID" value="KLI63044.1"/>
    <property type="molecule type" value="Genomic_DNA"/>
</dbReference>
<dbReference type="PATRIC" id="fig|874156.12.peg.2643"/>
<evidence type="ECO:0000256" key="1">
    <source>
        <dbReference type="SAM" id="SignalP"/>
    </source>
</evidence>
<keyword evidence="3" id="KW-1185">Reference proteome</keyword>
<dbReference type="Proteomes" id="UP000053455">
    <property type="component" value="Unassembled WGS sequence"/>
</dbReference>
<reference evidence="2 3" key="1">
    <citation type="submission" date="2015-04" db="EMBL/GenBank/DDBJ databases">
        <title>The draft genome sequence of Erythrobacter marinus HWDM-33.</title>
        <authorList>
            <person name="Zhuang L."/>
            <person name="Liu Y."/>
            <person name="Shao Z."/>
        </authorList>
    </citation>
    <scope>NUCLEOTIDE SEQUENCE [LARGE SCALE GENOMIC DNA]</scope>
    <source>
        <strain evidence="2 3">HWDM-33</strain>
    </source>
</reference>
<feature type="signal peptide" evidence="1">
    <location>
        <begin position="1"/>
        <end position="24"/>
    </location>
</feature>
<organism evidence="2 3">
    <name type="scientific">Aurantiacibacter marinus</name>
    <dbReference type="NCBI Taxonomy" id="874156"/>
    <lineage>
        <taxon>Bacteria</taxon>
        <taxon>Pseudomonadati</taxon>
        <taxon>Pseudomonadota</taxon>
        <taxon>Alphaproteobacteria</taxon>
        <taxon>Sphingomonadales</taxon>
        <taxon>Erythrobacteraceae</taxon>
        <taxon>Aurantiacibacter</taxon>
    </lineage>
</organism>
<dbReference type="RefSeq" id="WP_047094567.1">
    <property type="nucleotide sequence ID" value="NZ_LBHU01000004.1"/>
</dbReference>
<feature type="chain" id="PRO_5002589830" evidence="1">
    <location>
        <begin position="25"/>
        <end position="218"/>
    </location>
</feature>
<comment type="caution">
    <text evidence="2">The sequence shown here is derived from an EMBL/GenBank/DDBJ whole genome shotgun (WGS) entry which is preliminary data.</text>
</comment>
<gene>
    <name evidence="2" type="ORF">AAV99_12835</name>
</gene>
<sequence length="218" mass="24511">MKRRDFLIGSAGGALALASAPLSAAQRRAEATAWEIGPIIRRRNYSVGMPLHPQIDGQGWNFDFPGPRQRDGHVHYVTRATGSLRDARGIRLRYRVDAQRQARFVPQENPDLPGAISLYIQRAGDDWLARGDGAFARWYSPNSRLQEITPGEHELTVMFDENWISVMGSNRERHPREFVETLVRAGRIGLTFGSRQSRGHGVYSTAPARFTLLEFAVL</sequence>
<dbReference type="PROSITE" id="PS51318">
    <property type="entry name" value="TAT"/>
    <property type="match status" value="1"/>
</dbReference>
<dbReference type="OrthoDB" id="7447024at2"/>